<feature type="transmembrane region" description="Helical" evidence="11">
    <location>
        <begin position="319"/>
        <end position="342"/>
    </location>
</feature>
<evidence type="ECO:0000256" key="9">
    <source>
        <dbReference type="ARBA" id="ARBA00023136"/>
    </source>
</evidence>
<comment type="caution">
    <text evidence="14">The sequence shown here is derived from an EMBL/GenBank/DDBJ whole genome shotgun (WGS) entry which is preliminary data.</text>
</comment>
<evidence type="ECO:0000313" key="15">
    <source>
        <dbReference type="Proteomes" id="UP000198287"/>
    </source>
</evidence>
<evidence type="ECO:0000256" key="5">
    <source>
        <dbReference type="ARBA" id="ARBA00022692"/>
    </source>
</evidence>
<dbReference type="SUPFAM" id="SSF90112">
    <property type="entry name" value="Neurotransmitter-gated ion-channel transmembrane pore"/>
    <property type="match status" value="1"/>
</dbReference>
<dbReference type="Pfam" id="PF02932">
    <property type="entry name" value="Neur_chan_memb"/>
    <property type="match status" value="1"/>
</dbReference>
<feature type="domain" description="Neurotransmitter-gated ion-channel ligand-binding" evidence="12">
    <location>
        <begin position="35"/>
        <end position="204"/>
    </location>
</feature>
<dbReference type="Proteomes" id="UP000198287">
    <property type="component" value="Unassembled WGS sequence"/>
</dbReference>
<evidence type="ECO:0000256" key="4">
    <source>
        <dbReference type="ARBA" id="ARBA00022475"/>
    </source>
</evidence>
<evidence type="ECO:0000256" key="10">
    <source>
        <dbReference type="ARBA" id="ARBA00023303"/>
    </source>
</evidence>
<evidence type="ECO:0000256" key="3">
    <source>
        <dbReference type="ARBA" id="ARBA00022448"/>
    </source>
</evidence>
<feature type="transmembrane region" description="Helical" evidence="11">
    <location>
        <begin position="257"/>
        <end position="280"/>
    </location>
</feature>
<dbReference type="InterPro" id="IPR006201">
    <property type="entry name" value="Neur_channel"/>
</dbReference>
<feature type="chain" id="PRO_5022252029" evidence="11">
    <location>
        <begin position="22"/>
        <end position="397"/>
    </location>
</feature>
<dbReference type="CDD" id="cd19049">
    <property type="entry name" value="LGIC_TM_anion"/>
    <property type="match status" value="1"/>
</dbReference>
<evidence type="ECO:0000256" key="7">
    <source>
        <dbReference type="ARBA" id="ARBA00022989"/>
    </source>
</evidence>
<organism evidence="14 15">
    <name type="scientific">Folsomia candida</name>
    <name type="common">Springtail</name>
    <dbReference type="NCBI Taxonomy" id="158441"/>
    <lineage>
        <taxon>Eukaryota</taxon>
        <taxon>Metazoa</taxon>
        <taxon>Ecdysozoa</taxon>
        <taxon>Arthropoda</taxon>
        <taxon>Hexapoda</taxon>
        <taxon>Collembola</taxon>
        <taxon>Entomobryomorpha</taxon>
        <taxon>Isotomoidea</taxon>
        <taxon>Isotomidae</taxon>
        <taxon>Proisotominae</taxon>
        <taxon>Folsomia</taxon>
    </lineage>
</organism>
<evidence type="ECO:0000256" key="1">
    <source>
        <dbReference type="ARBA" id="ARBA00004141"/>
    </source>
</evidence>
<name>A0A226ENG5_FOLCA</name>
<keyword evidence="5 11" id="KW-0812">Transmembrane</keyword>
<dbReference type="GO" id="GO:0005886">
    <property type="term" value="C:plasma membrane"/>
    <property type="evidence" value="ECO:0007669"/>
    <property type="project" value="UniProtKB-SubCell"/>
</dbReference>
<dbReference type="InterPro" id="IPR006202">
    <property type="entry name" value="Neur_chan_lig-bd"/>
</dbReference>
<dbReference type="STRING" id="158441.A0A226ENG5"/>
<keyword evidence="10 11" id="KW-0407">Ion channel</keyword>
<evidence type="ECO:0000256" key="6">
    <source>
        <dbReference type="ARBA" id="ARBA00022729"/>
    </source>
</evidence>
<evidence type="ECO:0000313" key="14">
    <source>
        <dbReference type="EMBL" id="OXA58554.1"/>
    </source>
</evidence>
<proteinExistence type="inferred from homology"/>
<dbReference type="Pfam" id="PF02931">
    <property type="entry name" value="Neur_chan_LBD"/>
    <property type="match status" value="1"/>
</dbReference>
<dbReference type="InterPro" id="IPR006029">
    <property type="entry name" value="Neurotrans-gated_channel_TM"/>
</dbReference>
<feature type="transmembrane region" description="Helical" evidence="11">
    <location>
        <begin position="370"/>
        <end position="390"/>
    </location>
</feature>
<dbReference type="GO" id="GO:0005230">
    <property type="term" value="F:extracellular ligand-gated monoatomic ion channel activity"/>
    <property type="evidence" value="ECO:0007669"/>
    <property type="project" value="InterPro"/>
</dbReference>
<evidence type="ECO:0000259" key="13">
    <source>
        <dbReference type="Pfam" id="PF02932"/>
    </source>
</evidence>
<evidence type="ECO:0000256" key="8">
    <source>
        <dbReference type="ARBA" id="ARBA00023065"/>
    </source>
</evidence>
<feature type="domain" description="Neurotransmitter-gated ion-channel transmembrane" evidence="13">
    <location>
        <begin position="262"/>
        <end position="344"/>
    </location>
</feature>
<evidence type="ECO:0000256" key="11">
    <source>
        <dbReference type="RuleBase" id="RU000687"/>
    </source>
</evidence>
<dbReference type="SUPFAM" id="SSF63712">
    <property type="entry name" value="Nicotinic receptor ligand binding domain-like"/>
    <property type="match status" value="1"/>
</dbReference>
<dbReference type="EMBL" id="LNIX01000003">
    <property type="protein sequence ID" value="OXA58554.1"/>
    <property type="molecule type" value="Genomic_DNA"/>
</dbReference>
<feature type="signal peptide" evidence="11">
    <location>
        <begin position="1"/>
        <end position="21"/>
    </location>
</feature>
<keyword evidence="7 11" id="KW-1133">Transmembrane helix</keyword>
<comment type="subcellular location">
    <subcellularLocation>
        <location evidence="2">Cell membrane</location>
    </subcellularLocation>
    <subcellularLocation>
        <location evidence="1">Membrane</location>
        <topology evidence="1">Multi-pass membrane protein</topology>
    </subcellularLocation>
</comment>
<dbReference type="Gene3D" id="2.70.170.10">
    <property type="entry name" value="Neurotransmitter-gated ion-channel ligand-binding domain"/>
    <property type="match status" value="1"/>
</dbReference>
<evidence type="ECO:0000256" key="2">
    <source>
        <dbReference type="ARBA" id="ARBA00004236"/>
    </source>
</evidence>
<keyword evidence="9 11" id="KW-0472">Membrane</keyword>
<dbReference type="GO" id="GO:0005254">
    <property type="term" value="F:chloride channel activity"/>
    <property type="evidence" value="ECO:0007669"/>
    <property type="project" value="UniProtKB-ARBA"/>
</dbReference>
<dbReference type="CDD" id="cd18993">
    <property type="entry name" value="LGIC_ECD_GluCl"/>
    <property type="match status" value="1"/>
</dbReference>
<gene>
    <name evidence="14" type="ORF">Fcan01_06670</name>
</gene>
<sequence>MFKLRSFLVVFLLHGLTFVSADDDGTNSAQKAVLDILSSSNYSKFARPGTPSTPTQIKVNMLVRRVEKIDDILMQLSMQFTLRQIWYDPRLRYSNLVKSPPSIGYVTIDDSAANSASLWTPDIMFGNEASSSIHQVMKPNSYKRIFPDGMVLWSTRLTSTMSCQMDLRYFPFDKPICPIILVPFSSTTKDMHLMWDDEGGRNPITLSVPRYQRRFSKFDLVKSSAGTCSTSGVPGLASIGNFSCIKMELYLERQSGMYLSMVYLPTSLCIMLSWISFYLSKSISTRMSLTVTLLLTMATQIQGLNDNMPQVSYAKSIDWWTGFCMAYGALAILETAIVAYLIQGQETQVDILMHEKRFVKTMMLDKVSRVLFPAGFLMFIILYTLIFVVGNEFIEAT</sequence>
<dbReference type="PROSITE" id="PS00236">
    <property type="entry name" value="NEUROTR_ION_CHANNEL"/>
    <property type="match status" value="1"/>
</dbReference>
<dbReference type="Gene3D" id="1.20.58.390">
    <property type="entry name" value="Neurotransmitter-gated ion-channel transmembrane domain"/>
    <property type="match status" value="1"/>
</dbReference>
<dbReference type="PRINTS" id="PR00252">
    <property type="entry name" value="NRIONCHANNEL"/>
</dbReference>
<dbReference type="AlphaFoldDB" id="A0A226ENG5"/>
<dbReference type="InterPro" id="IPR036734">
    <property type="entry name" value="Neur_chan_lig-bd_sf"/>
</dbReference>
<dbReference type="GO" id="GO:0004888">
    <property type="term" value="F:transmembrane signaling receptor activity"/>
    <property type="evidence" value="ECO:0007669"/>
    <property type="project" value="InterPro"/>
</dbReference>
<dbReference type="InterPro" id="IPR018000">
    <property type="entry name" value="Neurotransmitter_ion_chnl_CS"/>
</dbReference>
<protein>
    <submittedName>
        <fullName evidence="14">Glutamate-gated chloride channel</fullName>
    </submittedName>
</protein>
<comment type="similarity">
    <text evidence="11">Belongs to the ligand-gated ion channel (TC 1.A.9) family.</text>
</comment>
<dbReference type="OMA" id="EQNCEIR"/>
<keyword evidence="6 11" id="KW-0732">Signal</keyword>
<dbReference type="PANTHER" id="PTHR18945">
    <property type="entry name" value="NEUROTRANSMITTER GATED ION CHANNEL"/>
    <property type="match status" value="1"/>
</dbReference>
<dbReference type="PRINTS" id="PR00253">
    <property type="entry name" value="GABAARECEPTR"/>
</dbReference>
<dbReference type="OrthoDB" id="442503at2759"/>
<keyword evidence="8 11" id="KW-0406">Ion transport</keyword>
<keyword evidence="4" id="KW-1003">Cell membrane</keyword>
<accession>A0A226ENG5</accession>
<dbReference type="InterPro" id="IPR036719">
    <property type="entry name" value="Neuro-gated_channel_TM_sf"/>
</dbReference>
<evidence type="ECO:0000259" key="12">
    <source>
        <dbReference type="Pfam" id="PF02931"/>
    </source>
</evidence>
<dbReference type="InterPro" id="IPR006028">
    <property type="entry name" value="GABAA/Glycine_rcpt"/>
</dbReference>
<dbReference type="GO" id="GO:0099095">
    <property type="term" value="F:ligand-gated monoatomic anion channel activity"/>
    <property type="evidence" value="ECO:0007669"/>
    <property type="project" value="UniProtKB-ARBA"/>
</dbReference>
<keyword evidence="3 11" id="KW-0813">Transport</keyword>
<reference evidence="14 15" key="1">
    <citation type="submission" date="2015-12" db="EMBL/GenBank/DDBJ databases">
        <title>The genome of Folsomia candida.</title>
        <authorList>
            <person name="Faddeeva A."/>
            <person name="Derks M.F."/>
            <person name="Anvar Y."/>
            <person name="Smit S."/>
            <person name="Van Straalen N."/>
            <person name="Roelofs D."/>
        </authorList>
    </citation>
    <scope>NUCLEOTIDE SEQUENCE [LARGE SCALE GENOMIC DNA]</scope>
    <source>
        <strain evidence="14 15">VU population</strain>
        <tissue evidence="14">Whole body</tissue>
    </source>
</reference>
<feature type="transmembrane region" description="Helical" evidence="11">
    <location>
        <begin position="287"/>
        <end position="304"/>
    </location>
</feature>
<dbReference type="InterPro" id="IPR038050">
    <property type="entry name" value="Neuro_actylchol_rec"/>
</dbReference>
<keyword evidence="15" id="KW-1185">Reference proteome</keyword>